<name>A0ABU3EVG1_9ENTE</name>
<keyword evidence="2" id="KW-1185">Reference proteome</keyword>
<organism evidence="1 2">
    <name type="scientific">Enterococcus dongliensis</name>
    <dbReference type="NCBI Taxonomy" id="2559925"/>
    <lineage>
        <taxon>Bacteria</taxon>
        <taxon>Bacillati</taxon>
        <taxon>Bacillota</taxon>
        <taxon>Bacilli</taxon>
        <taxon>Lactobacillales</taxon>
        <taxon>Enterococcaceae</taxon>
        <taxon>Enterococcus</taxon>
    </lineage>
</organism>
<reference evidence="1 2" key="1">
    <citation type="submission" date="2023-03" db="EMBL/GenBank/DDBJ databases">
        <authorList>
            <person name="Shen W."/>
            <person name="Cai J."/>
        </authorList>
    </citation>
    <scope>NUCLEOTIDE SEQUENCE [LARGE SCALE GENOMIC DNA]</scope>
    <source>
        <strain evidence="1 2">P72-2</strain>
    </source>
</reference>
<dbReference type="EMBL" id="JARPYR010000043">
    <property type="protein sequence ID" value="MDT2597976.1"/>
    <property type="molecule type" value="Genomic_DNA"/>
</dbReference>
<proteinExistence type="predicted"/>
<dbReference type="Proteomes" id="UP001256547">
    <property type="component" value="Unassembled WGS sequence"/>
</dbReference>
<accession>A0ABU3EVG1</accession>
<evidence type="ECO:0000313" key="1">
    <source>
        <dbReference type="EMBL" id="MDT2597976.1"/>
    </source>
</evidence>
<protein>
    <submittedName>
        <fullName evidence="1">Uncharacterized protein</fullName>
    </submittedName>
</protein>
<sequence length="113" mass="12672">MDTTTGLNQELRFMLLEQYGLKKVIAHPDVSEDDLMIILSHTTEPEEKALTVSRLQTINSEHIRVGIAEYTKAKHVNGLGAARARAQFKYVLQKRCVYASSIEQAAIQNVLSD</sequence>
<evidence type="ECO:0000313" key="2">
    <source>
        <dbReference type="Proteomes" id="UP001256547"/>
    </source>
</evidence>
<dbReference type="RefSeq" id="WP_089202014.1">
    <property type="nucleotide sequence ID" value="NZ_JARPYR010000043.1"/>
</dbReference>
<gene>
    <name evidence="1" type="ORF">P7D39_13305</name>
</gene>
<comment type="caution">
    <text evidence="1">The sequence shown here is derived from an EMBL/GenBank/DDBJ whole genome shotgun (WGS) entry which is preliminary data.</text>
</comment>